<evidence type="ECO:0000313" key="1">
    <source>
        <dbReference type="EMBL" id="TWE21262.1"/>
    </source>
</evidence>
<dbReference type="Gene3D" id="3.30.70.100">
    <property type="match status" value="1"/>
</dbReference>
<sequence>MKRFAQTIKLRPEHREEYLKLHSAVWPGVEAALIRANIRNYSIYLHGDVLFAYYEYHGEDFDADIAELEADPVTQEWWTHTDPCQEPFPDRGDSRQWTNLPEIWHLSEPGEQPTAD</sequence>
<gene>
    <name evidence="1" type="ORF">FB465_6432</name>
</gene>
<dbReference type="PANTHER" id="PTHR34389">
    <property type="entry name" value="L-RHAMNOSE MUTAROTASE"/>
    <property type="match status" value="1"/>
</dbReference>
<dbReference type="Pfam" id="PF05336">
    <property type="entry name" value="rhaM"/>
    <property type="match status" value="1"/>
</dbReference>
<evidence type="ECO:0000313" key="2">
    <source>
        <dbReference type="Proteomes" id="UP000318416"/>
    </source>
</evidence>
<dbReference type="EMBL" id="VIVR01000001">
    <property type="protein sequence ID" value="TWE21262.1"/>
    <property type="molecule type" value="Genomic_DNA"/>
</dbReference>
<organism evidence="1 2">
    <name type="scientific">Kitasatospora atroaurantiaca</name>
    <dbReference type="NCBI Taxonomy" id="285545"/>
    <lineage>
        <taxon>Bacteria</taxon>
        <taxon>Bacillati</taxon>
        <taxon>Actinomycetota</taxon>
        <taxon>Actinomycetes</taxon>
        <taxon>Kitasatosporales</taxon>
        <taxon>Streptomycetaceae</taxon>
        <taxon>Kitasatospora</taxon>
    </lineage>
</organism>
<dbReference type="GO" id="GO:0016857">
    <property type="term" value="F:racemase and epimerase activity, acting on carbohydrates and derivatives"/>
    <property type="evidence" value="ECO:0007669"/>
    <property type="project" value="InterPro"/>
</dbReference>
<comment type="caution">
    <text evidence="1">The sequence shown here is derived from an EMBL/GenBank/DDBJ whole genome shotgun (WGS) entry which is preliminary data.</text>
</comment>
<accession>A0A561F0B8</accession>
<name>A0A561F0B8_9ACTN</name>
<dbReference type="AlphaFoldDB" id="A0A561F0B8"/>
<dbReference type="InterPro" id="IPR011008">
    <property type="entry name" value="Dimeric_a/b-barrel"/>
</dbReference>
<dbReference type="InterPro" id="IPR008000">
    <property type="entry name" value="Rham/fucose_mutarotase"/>
</dbReference>
<dbReference type="RefSeq" id="WP_145796107.1">
    <property type="nucleotide sequence ID" value="NZ_BAAABR010000040.1"/>
</dbReference>
<dbReference type="Proteomes" id="UP000318416">
    <property type="component" value="Unassembled WGS sequence"/>
</dbReference>
<reference evidence="1 2" key="1">
    <citation type="submission" date="2019-06" db="EMBL/GenBank/DDBJ databases">
        <title>Sequencing the genomes of 1000 actinobacteria strains.</title>
        <authorList>
            <person name="Klenk H.-P."/>
        </authorList>
    </citation>
    <scope>NUCLEOTIDE SEQUENCE [LARGE SCALE GENOMIC DNA]</scope>
    <source>
        <strain evidence="1 2">DSM 41649</strain>
    </source>
</reference>
<proteinExistence type="predicted"/>
<dbReference type="SUPFAM" id="SSF54909">
    <property type="entry name" value="Dimeric alpha+beta barrel"/>
    <property type="match status" value="1"/>
</dbReference>
<protein>
    <submittedName>
        <fullName evidence="1">L-rhamnose mutarotase</fullName>
    </submittedName>
</protein>
<keyword evidence="2" id="KW-1185">Reference proteome</keyword>
<dbReference type="OrthoDB" id="9799608at2"/>
<dbReference type="PANTHER" id="PTHR34389:SF2">
    <property type="entry name" value="L-RHAMNOSE MUTAROTASE"/>
    <property type="match status" value="1"/>
</dbReference>